<dbReference type="AlphaFoldDB" id="D1YX75"/>
<dbReference type="eggNOG" id="arCOG02852">
    <property type="taxonomic scope" value="Archaea"/>
</dbReference>
<evidence type="ECO:0000259" key="6">
    <source>
        <dbReference type="PROSITE" id="PS51296"/>
    </source>
</evidence>
<evidence type="ECO:0000256" key="5">
    <source>
        <dbReference type="ARBA" id="ARBA00034078"/>
    </source>
</evidence>
<keyword evidence="4" id="KW-0411">Iron-sulfur</keyword>
<dbReference type="GO" id="GO:0046872">
    <property type="term" value="F:metal ion binding"/>
    <property type="evidence" value="ECO:0007669"/>
    <property type="project" value="UniProtKB-KW"/>
</dbReference>
<reference evidence="7 8" key="2">
    <citation type="journal article" date="2008" name="Int. J. Syst. Evol. Microbiol.">
        <title>Methanocella paludicola gen. nov., sp. nov., a methane-producing archaeon, the first isolate of the lineage 'Rice Cluster I', and proposal of the new archaeal order Methanocellales ord. nov.</title>
        <authorList>
            <person name="Sakai S."/>
            <person name="Imachi H."/>
            <person name="Hanada S."/>
            <person name="Ohashi A."/>
            <person name="Harada H."/>
            <person name="Kamagata Y."/>
        </authorList>
    </citation>
    <scope>NUCLEOTIDE SEQUENCE [LARGE SCALE GENOMIC DNA]</scope>
    <source>
        <strain evidence="8">DSM 17711 / JCM 13418 / NBRC 101707 / SANAE</strain>
    </source>
</reference>
<keyword evidence="3" id="KW-0408">Iron</keyword>
<dbReference type="EMBL" id="AP011532">
    <property type="protein sequence ID" value="BAI61047.1"/>
    <property type="molecule type" value="Genomic_DNA"/>
</dbReference>
<evidence type="ECO:0000256" key="2">
    <source>
        <dbReference type="ARBA" id="ARBA00022723"/>
    </source>
</evidence>
<organism evidence="7 8">
    <name type="scientific">Methanocella paludicola (strain DSM 17711 / JCM 13418 / NBRC 101707 / SANAE)</name>
    <dbReference type="NCBI Taxonomy" id="304371"/>
    <lineage>
        <taxon>Archaea</taxon>
        <taxon>Methanobacteriati</taxon>
        <taxon>Methanobacteriota</taxon>
        <taxon>Stenosarchaea group</taxon>
        <taxon>Methanomicrobia</taxon>
        <taxon>Methanocellales</taxon>
        <taxon>Methanocellaceae</taxon>
        <taxon>Methanocella</taxon>
    </lineage>
</organism>
<dbReference type="GO" id="GO:0051537">
    <property type="term" value="F:2 iron, 2 sulfur cluster binding"/>
    <property type="evidence" value="ECO:0007669"/>
    <property type="project" value="UniProtKB-KW"/>
</dbReference>
<comment type="cofactor">
    <cofactor evidence="5">
        <name>[2Fe-2S] cluster</name>
        <dbReference type="ChEBI" id="CHEBI:190135"/>
    </cofactor>
</comment>
<keyword evidence="1" id="KW-0001">2Fe-2S</keyword>
<dbReference type="InParanoid" id="D1YX75"/>
<keyword evidence="2" id="KW-0479">Metal-binding</keyword>
<proteinExistence type="predicted"/>
<dbReference type="PANTHER" id="PTHR21496">
    <property type="entry name" value="FERREDOXIN-RELATED"/>
    <property type="match status" value="1"/>
</dbReference>
<reference evidence="7 8" key="1">
    <citation type="journal article" date="2007" name="Appl. Environ. Microbiol.">
        <title>Isolation of key methanogens for global methane emission from rice paddy fields: a novel isolate affiliated with the clone cluster rice cluster I.</title>
        <authorList>
            <person name="Sakai S."/>
            <person name="Imachi H."/>
            <person name="Sekiguchi Y."/>
            <person name="Ohashi A."/>
            <person name="Harada H."/>
            <person name="Kamagata Y."/>
        </authorList>
    </citation>
    <scope>NUCLEOTIDE SEQUENCE [LARGE SCALE GENOMIC DNA]</scope>
    <source>
        <strain evidence="8">DSM 17711 / JCM 13418 / NBRC 101707 / SANAE</strain>
    </source>
</reference>
<dbReference type="Proteomes" id="UP000001882">
    <property type="component" value="Chromosome"/>
</dbReference>
<gene>
    <name evidence="7" type="ordered locus">MCP_0975</name>
</gene>
<dbReference type="OrthoDB" id="6837at2157"/>
<dbReference type="Gene3D" id="2.102.10.10">
    <property type="entry name" value="Rieske [2Fe-2S] iron-sulphur domain"/>
    <property type="match status" value="1"/>
</dbReference>
<evidence type="ECO:0000313" key="8">
    <source>
        <dbReference type="Proteomes" id="UP000001882"/>
    </source>
</evidence>
<dbReference type="InterPro" id="IPR017941">
    <property type="entry name" value="Rieske_2Fe-2S"/>
</dbReference>
<name>D1YX75_METPS</name>
<keyword evidence="8" id="KW-1185">Reference proteome</keyword>
<dbReference type="PANTHER" id="PTHR21496:SF0">
    <property type="entry name" value="RIESKE DOMAIN-CONTAINING PROTEIN"/>
    <property type="match status" value="1"/>
</dbReference>
<dbReference type="Pfam" id="PF00355">
    <property type="entry name" value="Rieske"/>
    <property type="match status" value="1"/>
</dbReference>
<feature type="domain" description="Rieske" evidence="6">
    <location>
        <begin position="1"/>
        <end position="92"/>
    </location>
</feature>
<accession>D1YX75</accession>
<dbReference type="STRING" id="304371.MCP_0975"/>
<dbReference type="PROSITE" id="PS51296">
    <property type="entry name" value="RIESKE"/>
    <property type="match status" value="1"/>
</dbReference>
<evidence type="ECO:0000313" key="7">
    <source>
        <dbReference type="EMBL" id="BAI61047.1"/>
    </source>
</evidence>
<dbReference type="KEGG" id="mpd:MCP_0975"/>
<dbReference type="CDD" id="cd03467">
    <property type="entry name" value="Rieske"/>
    <property type="match status" value="1"/>
</dbReference>
<evidence type="ECO:0000256" key="4">
    <source>
        <dbReference type="ARBA" id="ARBA00023014"/>
    </source>
</evidence>
<dbReference type="SUPFAM" id="SSF50022">
    <property type="entry name" value="ISP domain"/>
    <property type="match status" value="1"/>
</dbReference>
<sequence>MEDKKLKENSMAATFPKGLPVLLIKKEGRIYALSNKCAHMACALSGGSLFGFMLKCPCHDWLYDIRTGQFFNAPEIRLPVFESKIEEGKIFINVGGQP</sequence>
<dbReference type="InterPro" id="IPR036922">
    <property type="entry name" value="Rieske_2Fe-2S_sf"/>
</dbReference>
<evidence type="ECO:0000256" key="1">
    <source>
        <dbReference type="ARBA" id="ARBA00022714"/>
    </source>
</evidence>
<reference evidence="8" key="3">
    <citation type="journal article" date="2011" name="PLoS ONE">
        <title>Genome sequence of a mesophilic hydrogenotrophic methanogen Methanocella paludicola, the first cultivated representative of the order Methanocellales.</title>
        <authorList>
            <person name="Sakai S."/>
            <person name="Takaki Y."/>
            <person name="Shimamura S."/>
            <person name="Sekine M."/>
            <person name="Tajima T."/>
            <person name="Kosugi H."/>
            <person name="Ichikawa N."/>
            <person name="Tasumi E."/>
            <person name="Hiraki A.T."/>
            <person name="Shimizu A."/>
            <person name="Kato Y."/>
            <person name="Nishiko R."/>
            <person name="Mori K."/>
            <person name="Fujita N."/>
            <person name="Imachi H."/>
            <person name="Takai K."/>
        </authorList>
    </citation>
    <scope>NUCLEOTIDE SEQUENCE [LARGE SCALE GENOMIC DNA]</scope>
    <source>
        <strain evidence="8">DSM 17711 / JCM 13418 / NBRC 101707 / SANAE</strain>
    </source>
</reference>
<evidence type="ECO:0000256" key="3">
    <source>
        <dbReference type="ARBA" id="ARBA00023004"/>
    </source>
</evidence>
<protein>
    <recommendedName>
        <fullName evidence="6">Rieske domain-containing protein</fullName>
    </recommendedName>
</protein>